<dbReference type="Proteomes" id="UP000037395">
    <property type="component" value="Unassembled WGS sequence"/>
</dbReference>
<evidence type="ECO:0000256" key="2">
    <source>
        <dbReference type="ARBA" id="ARBA00009773"/>
    </source>
</evidence>
<feature type="compositionally biased region" description="Pro residues" evidence="8">
    <location>
        <begin position="44"/>
        <end position="56"/>
    </location>
</feature>
<keyword evidence="5 9" id="KW-0812">Transmembrane</keyword>
<keyword evidence="3" id="KW-0813">Transport</keyword>
<dbReference type="KEGG" id="kau:B6264_08215"/>
<dbReference type="PANTHER" id="PTHR21716">
    <property type="entry name" value="TRANSMEMBRANE PROTEIN"/>
    <property type="match status" value="1"/>
</dbReference>
<dbReference type="InterPro" id="IPR002549">
    <property type="entry name" value="AI-2E-like"/>
</dbReference>
<comment type="subcellular location">
    <subcellularLocation>
        <location evidence="1">Cell membrane</location>
        <topology evidence="1">Multi-pass membrane protein</topology>
    </subcellularLocation>
</comment>
<reference evidence="11" key="4">
    <citation type="submission" date="2016-08" db="EMBL/GenBank/DDBJ databases">
        <title>Sequencing, Assembly and Comparative Genomics of S. aureofaciens ATCC 10762.</title>
        <authorList>
            <person name="Gradnigo J.S."/>
            <person name="Johnson N."/>
            <person name="Somerville G.A."/>
        </authorList>
    </citation>
    <scope>NUCLEOTIDE SEQUENCE [LARGE SCALE GENOMIC DNA]</scope>
    <source>
        <strain evidence="11">ATCC 10762</strain>
    </source>
</reference>
<evidence type="ECO:0000313" key="11">
    <source>
        <dbReference type="EMBL" id="OEV35099.1"/>
    </source>
</evidence>
<dbReference type="PANTHER" id="PTHR21716:SF53">
    <property type="entry name" value="PERMEASE PERM-RELATED"/>
    <property type="match status" value="1"/>
</dbReference>
<dbReference type="EMBL" id="JPRF03000039">
    <property type="protein sequence ID" value="OEV35099.1"/>
    <property type="molecule type" value="Genomic_DNA"/>
</dbReference>
<keyword evidence="12" id="KW-1185">Reference proteome</keyword>
<evidence type="ECO:0000256" key="4">
    <source>
        <dbReference type="ARBA" id="ARBA00022475"/>
    </source>
</evidence>
<evidence type="ECO:0000256" key="9">
    <source>
        <dbReference type="SAM" id="Phobius"/>
    </source>
</evidence>
<dbReference type="GO" id="GO:0055085">
    <property type="term" value="P:transmembrane transport"/>
    <property type="evidence" value="ECO:0007669"/>
    <property type="project" value="TreeGrafter"/>
</dbReference>
<feature type="transmembrane region" description="Helical" evidence="9">
    <location>
        <begin position="397"/>
        <end position="419"/>
    </location>
</feature>
<evidence type="ECO:0000256" key="1">
    <source>
        <dbReference type="ARBA" id="ARBA00004651"/>
    </source>
</evidence>
<evidence type="ECO:0000256" key="6">
    <source>
        <dbReference type="ARBA" id="ARBA00022989"/>
    </source>
</evidence>
<feature type="region of interest" description="Disordered" evidence="8">
    <location>
        <begin position="33"/>
        <end position="56"/>
    </location>
</feature>
<evidence type="ECO:0000313" key="12">
    <source>
        <dbReference type="Proteomes" id="UP000037395"/>
    </source>
</evidence>
<name>A0A1E7N318_KITAU</name>
<evidence type="ECO:0000256" key="7">
    <source>
        <dbReference type="ARBA" id="ARBA00023136"/>
    </source>
</evidence>
<dbReference type="OrthoDB" id="9784366at2"/>
<feature type="transmembrane region" description="Helical" evidence="9">
    <location>
        <begin position="431"/>
        <end position="457"/>
    </location>
</feature>
<feature type="transmembrane region" description="Helical" evidence="9">
    <location>
        <begin position="161"/>
        <end position="179"/>
    </location>
</feature>
<keyword evidence="6 9" id="KW-1133">Transmembrane helix</keyword>
<feature type="transmembrane region" description="Helical" evidence="9">
    <location>
        <begin position="363"/>
        <end position="390"/>
    </location>
</feature>
<keyword evidence="4" id="KW-1003">Cell membrane</keyword>
<dbReference type="EMBL" id="BMUB01000006">
    <property type="protein sequence ID" value="GGU76394.1"/>
    <property type="molecule type" value="Genomic_DNA"/>
</dbReference>
<dbReference type="GeneID" id="97486100"/>
<dbReference type="GO" id="GO:0005886">
    <property type="term" value="C:plasma membrane"/>
    <property type="evidence" value="ECO:0007669"/>
    <property type="project" value="UniProtKB-SubCell"/>
</dbReference>
<organism evidence="11 12">
    <name type="scientific">Kitasatospora aureofaciens</name>
    <name type="common">Streptomyces aureofaciens</name>
    <dbReference type="NCBI Taxonomy" id="1894"/>
    <lineage>
        <taxon>Bacteria</taxon>
        <taxon>Bacillati</taxon>
        <taxon>Actinomycetota</taxon>
        <taxon>Actinomycetes</taxon>
        <taxon>Kitasatosporales</taxon>
        <taxon>Streptomycetaceae</taxon>
        <taxon>Kitasatospora</taxon>
    </lineage>
</organism>
<comment type="caution">
    <text evidence="11">The sequence shown here is derived from an EMBL/GenBank/DDBJ whole genome shotgun (WGS) entry which is preliminary data.</text>
</comment>
<protein>
    <submittedName>
        <fullName evidence="11">AI-2E family transporter</fullName>
    </submittedName>
</protein>
<sequence length="497" mass="51290">MARGGKAFKAVAKGMAVVASAAAVIERRRRAAMAADPHELPTEAPGPVPVPRTDPAPAPAPVVASVAASAGEAMAAGAVAEPSAPVPAATAPTAPAAAPPAPAAHTAHAGLGREYHPGRPATPAEAVPWGLRVAAESTWRLLLLGAALYVIFYVVDMLRLVAFSVLASLLISALLEPSVSWLRRRGVPRSLAAGGVFLSGLAGIGLVGWFVVWQVSTNLPDVTAQVKDGVNQLRDWLITGPLHLTQQQIKDFADQITKAITTNTDQLTSASITGAQIAVEILTSLLMTFFTTFFLLYDGERIWNWALRGLPRHSRFAMAGAGPKAWATLTAYVRGTVCVAFIDAVCIGIGIDLLGVPLAMPLAVIIFLGAFVPLVGALVTGTVAVLIALVTQGPWTALMVLVVLIAVMQVESHILQPLILGRAVRVHPLGVVLGVAAGGIIGGIGGAVVAVPLIAVTNTVVGHLRRRNEAGQAVFTALEAARETAERTAAAQPAAAD</sequence>
<reference evidence="10" key="1">
    <citation type="journal article" date="2014" name="Int. J. Syst. Evol. Microbiol.">
        <title>Complete genome sequence of Corynebacterium casei LMG S-19264T (=DSM 44701T), isolated from a smear-ripened cheese.</title>
        <authorList>
            <consortium name="US DOE Joint Genome Institute (JGI-PGF)"/>
            <person name="Walter F."/>
            <person name="Albersmeier A."/>
            <person name="Kalinowski J."/>
            <person name="Ruckert C."/>
        </authorList>
    </citation>
    <scope>NUCLEOTIDE SEQUENCE</scope>
    <source>
        <strain evidence="10">JCM 4434</strain>
    </source>
</reference>
<gene>
    <name evidence="10" type="ORF">GCM10010502_30170</name>
    <name evidence="11" type="ORF">HS99_0034125</name>
</gene>
<dbReference type="Proteomes" id="UP000610124">
    <property type="component" value="Unassembled WGS sequence"/>
</dbReference>
<feature type="transmembrane region" description="Helical" evidence="9">
    <location>
        <begin position="277"/>
        <end position="297"/>
    </location>
</feature>
<accession>A0A1E7N318</accession>
<feature type="region of interest" description="Disordered" evidence="8">
    <location>
        <begin position="88"/>
        <end position="115"/>
    </location>
</feature>
<dbReference type="RefSeq" id="WP_051747033.1">
    <property type="nucleotide sequence ID" value="NZ_BMUB01000006.1"/>
</dbReference>
<evidence type="ECO:0000256" key="8">
    <source>
        <dbReference type="SAM" id="MobiDB-lite"/>
    </source>
</evidence>
<dbReference type="AlphaFoldDB" id="A0A1E7N318"/>
<feature type="transmembrane region" description="Helical" evidence="9">
    <location>
        <begin position="331"/>
        <end position="351"/>
    </location>
</feature>
<evidence type="ECO:0000256" key="3">
    <source>
        <dbReference type="ARBA" id="ARBA00022448"/>
    </source>
</evidence>
<reference evidence="11 12" key="2">
    <citation type="submission" date="2014-07" db="EMBL/GenBank/DDBJ databases">
        <authorList>
            <person name="Zhang J.E."/>
            <person name="Yang H."/>
            <person name="Guo J."/>
            <person name="Deng Z."/>
            <person name="Luo H."/>
            <person name="Luo M."/>
            <person name="Zhao B."/>
        </authorList>
    </citation>
    <scope>NUCLEOTIDE SEQUENCE [LARGE SCALE GENOMIC DNA]</scope>
    <source>
        <strain evidence="11">ATCC 10762</strain>
        <strain evidence="12">ATCC 10762 / DSM 40127 / CCM 3239 / JCM 4008 / LMG 5968 / NBRC 12843 / NCIMB 8234 / A-377</strain>
    </source>
</reference>
<accession>A0A8H9LT77</accession>
<keyword evidence="7 9" id="KW-0472">Membrane</keyword>
<evidence type="ECO:0000256" key="5">
    <source>
        <dbReference type="ARBA" id="ARBA00022692"/>
    </source>
</evidence>
<reference evidence="10" key="5">
    <citation type="submission" date="2020-09" db="EMBL/GenBank/DDBJ databases">
        <authorList>
            <person name="Sun Q."/>
            <person name="Ohkuma M."/>
        </authorList>
    </citation>
    <scope>NUCLEOTIDE SEQUENCE</scope>
    <source>
        <strain evidence="10">JCM 4434</strain>
    </source>
</reference>
<feature type="transmembrane region" description="Helical" evidence="9">
    <location>
        <begin position="191"/>
        <end position="212"/>
    </location>
</feature>
<evidence type="ECO:0000313" key="10">
    <source>
        <dbReference type="EMBL" id="GGU76394.1"/>
    </source>
</evidence>
<reference evidence="12" key="3">
    <citation type="submission" date="2016-08" db="EMBL/GenBank/DDBJ databases">
        <title>Sequencing, assembly and comparative genomics of S. aureofaciens ATCC 10762.</title>
        <authorList>
            <person name="Gradnigo J.S."/>
            <person name="Johnson N."/>
            <person name="Somerville G.A."/>
        </authorList>
    </citation>
    <scope>NUCLEOTIDE SEQUENCE [LARGE SCALE GENOMIC DNA]</scope>
    <source>
        <strain evidence="12">ATCC 10762 / DSM 40127 / CCM 3239 / JCM 4008 / LMG 5968 / NBRC 12843 / NCIMB 8234 / A-377</strain>
    </source>
</reference>
<dbReference type="Pfam" id="PF01594">
    <property type="entry name" value="AI-2E_transport"/>
    <property type="match status" value="1"/>
</dbReference>
<feature type="transmembrane region" description="Helical" evidence="9">
    <location>
        <begin position="138"/>
        <end position="155"/>
    </location>
</feature>
<proteinExistence type="inferred from homology"/>
<comment type="similarity">
    <text evidence="2">Belongs to the autoinducer-2 exporter (AI-2E) (TC 2.A.86) family.</text>
</comment>